<feature type="compositionally biased region" description="Pro residues" evidence="2">
    <location>
        <begin position="998"/>
        <end position="1008"/>
    </location>
</feature>
<reference evidence="3" key="1">
    <citation type="submission" date="2020-07" db="EMBL/GenBank/DDBJ databases">
        <title>A long reads based de novo assembly of the rainbow trout Arlee double haploid line genome.</title>
        <authorList>
            <person name="Gao G."/>
            <person name="Palti Y."/>
        </authorList>
    </citation>
    <scope>NUCLEOTIDE SEQUENCE [LARGE SCALE GENOMIC DNA]</scope>
</reference>
<dbReference type="GO" id="GO:0008017">
    <property type="term" value="F:microtubule binding"/>
    <property type="evidence" value="ECO:0007669"/>
    <property type="project" value="TreeGrafter"/>
</dbReference>
<feature type="compositionally biased region" description="Basic and acidic residues" evidence="2">
    <location>
        <begin position="96"/>
        <end position="111"/>
    </location>
</feature>
<feature type="region of interest" description="Disordered" evidence="2">
    <location>
        <begin position="96"/>
        <end position="566"/>
    </location>
</feature>
<evidence type="ECO:0000256" key="1">
    <source>
        <dbReference type="ARBA" id="ARBA00023054"/>
    </source>
</evidence>
<dbReference type="GO" id="GO:0005634">
    <property type="term" value="C:nucleus"/>
    <property type="evidence" value="ECO:0007669"/>
    <property type="project" value="TreeGrafter"/>
</dbReference>
<accession>A0A8C7SE68</accession>
<feature type="compositionally biased region" description="Basic and acidic residues" evidence="2">
    <location>
        <begin position="437"/>
        <end position="461"/>
    </location>
</feature>
<keyword evidence="1" id="KW-0175">Coiled coil</keyword>
<dbReference type="InterPro" id="IPR051293">
    <property type="entry name" value="MTUS1/CCDC69"/>
</dbReference>
<evidence type="ECO:0000313" key="4">
    <source>
        <dbReference type="Proteomes" id="UP000694395"/>
    </source>
</evidence>
<feature type="compositionally biased region" description="Low complexity" evidence="2">
    <location>
        <begin position="494"/>
        <end position="513"/>
    </location>
</feature>
<protein>
    <submittedName>
        <fullName evidence="3">Uncharacterized protein</fullName>
    </submittedName>
</protein>
<dbReference type="GO" id="GO:0005737">
    <property type="term" value="C:cytoplasm"/>
    <property type="evidence" value="ECO:0007669"/>
    <property type="project" value="TreeGrafter"/>
</dbReference>
<feature type="compositionally biased region" description="Low complexity" evidence="2">
    <location>
        <begin position="131"/>
        <end position="142"/>
    </location>
</feature>
<feature type="region of interest" description="Disordered" evidence="2">
    <location>
        <begin position="601"/>
        <end position="634"/>
    </location>
</feature>
<feature type="compositionally biased region" description="Basic and acidic residues" evidence="2">
    <location>
        <begin position="375"/>
        <end position="388"/>
    </location>
</feature>
<dbReference type="GeneTree" id="ENSGT00940000178002"/>
<feature type="compositionally biased region" description="Basic and acidic residues" evidence="2">
    <location>
        <begin position="1009"/>
        <end position="1045"/>
    </location>
</feature>
<evidence type="ECO:0000313" key="3">
    <source>
        <dbReference type="Ensembl" id="ENSOMYP00000065576.2"/>
    </source>
</evidence>
<feature type="compositionally biased region" description="Low complexity" evidence="2">
    <location>
        <begin position="987"/>
        <end position="997"/>
    </location>
</feature>
<feature type="region of interest" description="Disordered" evidence="2">
    <location>
        <begin position="674"/>
        <end position="705"/>
    </location>
</feature>
<reference evidence="3" key="3">
    <citation type="submission" date="2025-09" db="UniProtKB">
        <authorList>
            <consortium name="Ensembl"/>
        </authorList>
    </citation>
    <scope>IDENTIFICATION</scope>
</reference>
<feature type="compositionally biased region" description="Low complexity" evidence="2">
    <location>
        <begin position="338"/>
        <end position="348"/>
    </location>
</feature>
<feature type="region of interest" description="Disordered" evidence="2">
    <location>
        <begin position="903"/>
        <end position="1045"/>
    </location>
</feature>
<organism evidence="3 4">
    <name type="scientific">Oncorhynchus mykiss</name>
    <name type="common">Rainbow trout</name>
    <name type="synonym">Salmo gairdneri</name>
    <dbReference type="NCBI Taxonomy" id="8022"/>
    <lineage>
        <taxon>Eukaryota</taxon>
        <taxon>Metazoa</taxon>
        <taxon>Chordata</taxon>
        <taxon>Craniata</taxon>
        <taxon>Vertebrata</taxon>
        <taxon>Euteleostomi</taxon>
        <taxon>Actinopterygii</taxon>
        <taxon>Neopterygii</taxon>
        <taxon>Teleostei</taxon>
        <taxon>Protacanthopterygii</taxon>
        <taxon>Salmoniformes</taxon>
        <taxon>Salmonidae</taxon>
        <taxon>Salmoninae</taxon>
        <taxon>Oncorhynchus</taxon>
    </lineage>
</organism>
<proteinExistence type="predicted"/>
<feature type="compositionally biased region" description="Basic residues" evidence="2">
    <location>
        <begin position="684"/>
        <end position="696"/>
    </location>
</feature>
<feature type="compositionally biased region" description="Gly residues" evidence="2">
    <location>
        <begin position="184"/>
        <end position="197"/>
    </location>
</feature>
<feature type="region of interest" description="Disordered" evidence="2">
    <location>
        <begin position="798"/>
        <end position="835"/>
    </location>
</feature>
<dbReference type="Ensembl" id="ENSOMYT00000071416.2">
    <property type="protein sequence ID" value="ENSOMYP00000065576.2"/>
    <property type="gene ID" value="ENSOMYG00000030377.2"/>
</dbReference>
<feature type="region of interest" description="Disordered" evidence="2">
    <location>
        <begin position="721"/>
        <end position="751"/>
    </location>
</feature>
<feature type="compositionally biased region" description="Polar residues" evidence="2">
    <location>
        <begin position="278"/>
        <end position="305"/>
    </location>
</feature>
<sequence>MSVPAGLQSLSVSGRDIKNNNNKSHVLFHPLTGDANANQLVLIGETPDDQASSPLPPLVAQSEAQDKLLIWGREERCLDHDIQELELLECHEIHTFHGDGGEGGDGKRLGEMEEDDEGEDSKRGADEGLLSISSSSTASCVSVHGNDNDSNGRDRGMDRQEEVAGEREVLRQDLNYSVPRSGKETGGGGGGGGGGGEQNSVGDRGSLCVSAVSTLSSSLDPNGHPLTSNPNPTTSAKRRAPPVGLNSTAAPHSQDTPNLGELQDPRSPDQEVHHQHQETSNLEVELSRGQSATEEGSKLDVTTQRQDVRCYQGNSILSSSDGGIGQRKKGVGAPPPRRQQLVRPLCQLEPGRGRSLAEPITRRRSSTSPSLSPDAGRKVVDPGHHGVDGRQTQETLEVKSSMVNCSSYSHLHSHPHYQPSSSPGAPQPSQASQSAQREARSLDRRRSSAERTSSLERRHQDQSQLRYRRTNRCGATVTSQPRSHTPPRSPLGTPQGSPRRQDQQQQQLMSPSRIITGSARYPQGYGSSGLRPPLKSNLASTGIPIPPLHHQAPNPSPSPPKPKGVRPKIITYIRKGPQLKPQASDGPYQVSSLPSRLSAYTHTHSPATNMPQKHSSSPKTHTNTHSRGIASRNTPVLSASNLLYDKYRQEMQKNRLFNSGMMGTGIRGYTHTVPPTHTQSGSHTHTHTHTGAHTHSHTAPPKLGSKAESFYGPLVDKYQPAEMSRNTGSLGREDPSGPRMATQAAQAGGTGSLLRSGIGLRPQLGLGAVARATPGSVVFTATKNQMMVQGQRTALGFSQPVQPVSPATNQNGQDNTGDQQRPSPTPAPSQTPRTLLPSQSALRAPGFSSVCLPPGAPGAGRLAAFGFIRSSSVSSVSSLHSVESSPSDPCRRPSVCVDPPLYRVTNTPCTDPQRGGGPPNYATRNLQPPSTPALPRRYLPAQPRGSPVGVRKEFPRSSEITRSLPSSPKRLAVVPPKPQSPVLPRQRPAAAARGSVPPSSPRRVPPFRPKQEQQENLQREKEEAQLKEREREEQEREREREKQREEVCGSKNGVFVIVPQAGLFSCYKTVLARLRHHLWELMFSGFRQGNSIGEYHSPNKPQLHSQSCGFDYSIGLY</sequence>
<feature type="compositionally biased region" description="Basic and acidic residues" evidence="2">
    <location>
        <begin position="146"/>
        <end position="171"/>
    </location>
</feature>
<dbReference type="Proteomes" id="UP000694395">
    <property type="component" value="Chromosome Y"/>
</dbReference>
<name>A0A8C7SE68_ONCMY</name>
<dbReference type="AlphaFoldDB" id="A0A8C7SE68"/>
<feature type="compositionally biased region" description="Polar residues" evidence="2">
    <location>
        <begin position="211"/>
        <end position="235"/>
    </location>
</feature>
<feature type="compositionally biased region" description="Polar residues" evidence="2">
    <location>
        <begin position="245"/>
        <end position="257"/>
    </location>
</feature>
<feature type="compositionally biased region" description="Polar residues" evidence="2">
    <location>
        <begin position="312"/>
        <end position="321"/>
    </location>
</feature>
<feature type="compositionally biased region" description="Low complexity" evidence="2">
    <location>
        <begin position="808"/>
        <end position="820"/>
    </location>
</feature>
<dbReference type="PANTHER" id="PTHR24200:SF14">
    <property type="entry name" value="MICROTUBULE-ASSOCIATED TUMOR SUPPRESSOR CANDIDATE 2"/>
    <property type="match status" value="1"/>
</dbReference>
<reference evidence="3" key="2">
    <citation type="submission" date="2025-08" db="UniProtKB">
        <authorList>
            <consortium name="Ensembl"/>
        </authorList>
    </citation>
    <scope>IDENTIFICATION</scope>
</reference>
<feature type="compositionally biased region" description="Basic and acidic residues" evidence="2">
    <location>
        <begin position="263"/>
        <end position="277"/>
    </location>
</feature>
<feature type="compositionally biased region" description="Low complexity" evidence="2">
    <location>
        <begin position="406"/>
        <end position="436"/>
    </location>
</feature>
<dbReference type="PANTHER" id="PTHR24200">
    <property type="entry name" value="TOUCAN, ISOFORM A"/>
    <property type="match status" value="1"/>
</dbReference>
<keyword evidence="4" id="KW-1185">Reference proteome</keyword>
<evidence type="ECO:0000256" key="2">
    <source>
        <dbReference type="SAM" id="MobiDB-lite"/>
    </source>
</evidence>